<sequence length="294" mass="33352">MSAAWEERFSAWAQPPCTTETQKIEHAITAIDKALAAWPKVAGVTRAFVQGSYRNRVNVRQNSDVDIAALYTPSIFFPKYPAGLSRQDFNHITATYTYAEFKNDIGDALYNYLGRNNVTRGDKAFDVHENSYRVDADVVPVLEHRWYRADRTYLSGTQFHPDSGGEVINWPDQHHANGNTKNDETGRAYRGMVRIIKKLWYLMDGNNVPAAKPLKGFNIECVVWNVPNYCFAHATWFDAVSTVLNYLSIDLCSMQSCGEWTEVSGLKMLLDGDDTKRLQFKAFVDRARTEIGIS</sequence>
<feature type="domain" description="cGAS/DncV-like nucleotidyltransferase C-terminal helical" evidence="5">
    <location>
        <begin position="176"/>
        <end position="289"/>
    </location>
</feature>
<dbReference type="SUPFAM" id="SSF81301">
    <property type="entry name" value="Nucleotidyltransferase"/>
    <property type="match status" value="1"/>
</dbReference>
<dbReference type="RefSeq" id="WP_141400794.1">
    <property type="nucleotide sequence ID" value="NZ_OCND01000006.1"/>
</dbReference>
<evidence type="ECO:0000256" key="2">
    <source>
        <dbReference type="ARBA" id="ARBA00022695"/>
    </source>
</evidence>
<keyword evidence="3" id="KW-0547">Nucleotide-binding</keyword>
<evidence type="ECO:0000256" key="1">
    <source>
        <dbReference type="ARBA" id="ARBA00022679"/>
    </source>
</evidence>
<evidence type="ECO:0000259" key="5">
    <source>
        <dbReference type="Pfam" id="PF26305"/>
    </source>
</evidence>
<dbReference type="Pfam" id="PF26305">
    <property type="entry name" value="CD_NTase_C"/>
    <property type="match status" value="1"/>
</dbReference>
<keyword evidence="4" id="KW-0051">Antiviral defense</keyword>
<evidence type="ECO:0000313" key="6">
    <source>
        <dbReference type="EMBL" id="SOD55120.1"/>
    </source>
</evidence>
<evidence type="ECO:0000256" key="3">
    <source>
        <dbReference type="ARBA" id="ARBA00022741"/>
    </source>
</evidence>
<proteinExistence type="predicted"/>
<keyword evidence="1" id="KW-0808">Transferase</keyword>
<dbReference type="Proteomes" id="UP000219374">
    <property type="component" value="Unassembled WGS sequence"/>
</dbReference>
<name>A0A286D903_9GAMM</name>
<dbReference type="EMBL" id="OCND01000006">
    <property type="protein sequence ID" value="SOD55120.1"/>
    <property type="molecule type" value="Genomic_DNA"/>
</dbReference>
<organism evidence="6 7">
    <name type="scientific">Pseudoxanthomonas wuyuanensis</name>
    <dbReference type="NCBI Taxonomy" id="1073196"/>
    <lineage>
        <taxon>Bacteria</taxon>
        <taxon>Pseudomonadati</taxon>
        <taxon>Pseudomonadota</taxon>
        <taxon>Gammaproteobacteria</taxon>
        <taxon>Lysobacterales</taxon>
        <taxon>Lysobacteraceae</taxon>
        <taxon>Pseudoxanthomonas</taxon>
    </lineage>
</organism>
<gene>
    <name evidence="6" type="ORF">SAMN06296416_10685</name>
</gene>
<dbReference type="OrthoDB" id="8264173at2"/>
<accession>A0A286D903</accession>
<protein>
    <recommendedName>
        <fullName evidence="5">cGAS/DncV-like nucleotidyltransferase C-terminal helical domain-containing protein</fullName>
    </recommendedName>
</protein>
<dbReference type="AlphaFoldDB" id="A0A286D903"/>
<keyword evidence="2" id="KW-0548">Nucleotidyltransferase</keyword>
<dbReference type="GO" id="GO:0051607">
    <property type="term" value="P:defense response to virus"/>
    <property type="evidence" value="ECO:0007669"/>
    <property type="project" value="UniProtKB-KW"/>
</dbReference>
<evidence type="ECO:0000256" key="4">
    <source>
        <dbReference type="ARBA" id="ARBA00023118"/>
    </source>
</evidence>
<keyword evidence="7" id="KW-1185">Reference proteome</keyword>
<dbReference type="InterPro" id="IPR043519">
    <property type="entry name" value="NT_sf"/>
</dbReference>
<reference evidence="6 7" key="1">
    <citation type="submission" date="2017-09" db="EMBL/GenBank/DDBJ databases">
        <authorList>
            <person name="Ehlers B."/>
            <person name="Leendertz F.H."/>
        </authorList>
    </citation>
    <scope>NUCLEOTIDE SEQUENCE [LARGE SCALE GENOMIC DNA]</scope>
    <source>
        <strain evidence="6 7">CGMCC 1.10978</strain>
    </source>
</reference>
<evidence type="ECO:0000313" key="7">
    <source>
        <dbReference type="Proteomes" id="UP000219374"/>
    </source>
</evidence>
<dbReference type="GO" id="GO:0016779">
    <property type="term" value="F:nucleotidyltransferase activity"/>
    <property type="evidence" value="ECO:0007669"/>
    <property type="project" value="InterPro"/>
</dbReference>
<dbReference type="InterPro" id="IPR006116">
    <property type="entry name" value="NT_2-5OAS_ClassI-CCAase"/>
</dbReference>
<dbReference type="CDD" id="cd05400">
    <property type="entry name" value="NT_2-5OAS_ClassI-CCAase"/>
    <property type="match status" value="1"/>
</dbReference>
<dbReference type="InterPro" id="IPR058909">
    <property type="entry name" value="CD_NTase_C"/>
</dbReference>